<evidence type="ECO:0008006" key="9">
    <source>
        <dbReference type="Google" id="ProtNLM"/>
    </source>
</evidence>
<evidence type="ECO:0000256" key="5">
    <source>
        <dbReference type="ARBA" id="ARBA00023136"/>
    </source>
</evidence>
<dbReference type="KEGG" id="mon:G8E03_08420"/>
<evidence type="ECO:0000313" key="7">
    <source>
        <dbReference type="EMBL" id="QIK40786.1"/>
    </source>
</evidence>
<feature type="transmembrane region" description="Helical" evidence="6">
    <location>
        <begin position="111"/>
        <end position="129"/>
    </location>
</feature>
<keyword evidence="3 6" id="KW-0812">Transmembrane</keyword>
<organism evidence="7 8">
    <name type="scientific">Pontivivens nitratireducens</name>
    <dbReference type="NCBI Taxonomy" id="2758038"/>
    <lineage>
        <taxon>Bacteria</taxon>
        <taxon>Pseudomonadati</taxon>
        <taxon>Pseudomonadota</taxon>
        <taxon>Alphaproteobacteria</taxon>
        <taxon>Rhodobacterales</taxon>
        <taxon>Paracoccaceae</taxon>
        <taxon>Pontivivens</taxon>
    </lineage>
</organism>
<feature type="transmembrane region" description="Helical" evidence="6">
    <location>
        <begin position="48"/>
        <end position="69"/>
    </location>
</feature>
<name>A0A6G7VLP0_9RHOB</name>
<proteinExistence type="inferred from homology"/>
<dbReference type="RefSeq" id="WP_166190628.1">
    <property type="nucleotide sequence ID" value="NZ_CP049811.1"/>
</dbReference>
<evidence type="ECO:0000256" key="6">
    <source>
        <dbReference type="SAM" id="Phobius"/>
    </source>
</evidence>
<sequence>MFEYTPLADAALAISVVSSLLYVVYYQLRAVTIQRALSKTVATGALVVAAWAGGVSLLYVGALIFAVIGDYMKSLRSERSFGFAIAATVGMQVLVCFWFAQVLWIGIEAPLVAVVGILGIFGGGFVLIWPRLGSRKSMMVPFAVTSIIMLTLGLGASPGRPELILGVILYLLSLILIGFELVFFNDRYRFLRISGPIVWMLYYSGLILMMIGGAG</sequence>
<keyword evidence="5 6" id="KW-0472">Membrane</keyword>
<protein>
    <recommendedName>
        <fullName evidence="9">YhhN-like protein</fullName>
    </recommendedName>
</protein>
<dbReference type="AlphaFoldDB" id="A0A6G7VLP0"/>
<feature type="transmembrane region" description="Helical" evidence="6">
    <location>
        <begin position="7"/>
        <end position="28"/>
    </location>
</feature>
<keyword evidence="4 6" id="KW-1133">Transmembrane helix</keyword>
<accession>A0A6G7VLP0</accession>
<reference evidence="7 8" key="1">
    <citation type="submission" date="2020-03" db="EMBL/GenBank/DDBJ databases">
        <title>Complete genome sequence of Monaibacterium sp. ALG8 with diverse plasmids.</title>
        <authorList>
            <person name="Sun C."/>
        </authorList>
    </citation>
    <scope>NUCLEOTIDE SEQUENCE [LARGE SCALE GENOMIC DNA]</scope>
    <source>
        <strain evidence="7 8">ALG8</strain>
    </source>
</reference>
<dbReference type="GO" id="GO:0016020">
    <property type="term" value="C:membrane"/>
    <property type="evidence" value="ECO:0007669"/>
    <property type="project" value="UniProtKB-SubCell"/>
</dbReference>
<dbReference type="InterPro" id="IPR012506">
    <property type="entry name" value="TMEM86B-like"/>
</dbReference>
<evidence type="ECO:0000256" key="1">
    <source>
        <dbReference type="ARBA" id="ARBA00004141"/>
    </source>
</evidence>
<feature type="transmembrane region" description="Helical" evidence="6">
    <location>
        <begin position="196"/>
        <end position="214"/>
    </location>
</feature>
<comment type="similarity">
    <text evidence="2">Belongs to the TMEM86 family.</text>
</comment>
<gene>
    <name evidence="7" type="ORF">G8E03_08420</name>
</gene>
<feature type="transmembrane region" description="Helical" evidence="6">
    <location>
        <begin position="163"/>
        <end position="184"/>
    </location>
</feature>
<dbReference type="Proteomes" id="UP000500791">
    <property type="component" value="Chromosome"/>
</dbReference>
<keyword evidence="8" id="KW-1185">Reference proteome</keyword>
<evidence type="ECO:0000256" key="4">
    <source>
        <dbReference type="ARBA" id="ARBA00022989"/>
    </source>
</evidence>
<evidence type="ECO:0000256" key="3">
    <source>
        <dbReference type="ARBA" id="ARBA00022692"/>
    </source>
</evidence>
<comment type="subcellular location">
    <subcellularLocation>
        <location evidence="1">Membrane</location>
        <topology evidence="1">Multi-pass membrane protein</topology>
    </subcellularLocation>
</comment>
<feature type="transmembrane region" description="Helical" evidence="6">
    <location>
        <begin position="81"/>
        <end position="105"/>
    </location>
</feature>
<evidence type="ECO:0000313" key="8">
    <source>
        <dbReference type="Proteomes" id="UP000500791"/>
    </source>
</evidence>
<dbReference type="EMBL" id="CP049811">
    <property type="protein sequence ID" value="QIK40786.1"/>
    <property type="molecule type" value="Genomic_DNA"/>
</dbReference>
<dbReference type="Pfam" id="PF07947">
    <property type="entry name" value="YhhN"/>
    <property type="match status" value="1"/>
</dbReference>
<evidence type="ECO:0000256" key="2">
    <source>
        <dbReference type="ARBA" id="ARBA00007375"/>
    </source>
</evidence>